<protein>
    <recommendedName>
        <fullName evidence="2">alanine--tRNA ligase</fullName>
        <ecNumber evidence="2">6.1.1.7</ecNumber>
    </recommendedName>
</protein>
<keyword evidence="4 13" id="KW-0436">Ligase</keyword>
<dbReference type="NCBIfam" id="TIGR00344">
    <property type="entry name" value="alaS"/>
    <property type="match status" value="1"/>
</dbReference>
<evidence type="ECO:0000256" key="1">
    <source>
        <dbReference type="ARBA" id="ARBA00008226"/>
    </source>
</evidence>
<evidence type="ECO:0000313" key="16">
    <source>
        <dbReference type="RefSeq" id="XP_026535602.1"/>
    </source>
</evidence>
<dbReference type="InterPro" id="IPR002318">
    <property type="entry name" value="Ala-tRNA-lgiase_IIc"/>
</dbReference>
<reference evidence="16" key="1">
    <citation type="submission" date="2025-08" db="UniProtKB">
        <authorList>
            <consortium name="RefSeq"/>
        </authorList>
    </citation>
    <scope>IDENTIFICATION</scope>
</reference>
<keyword evidence="9 13" id="KW-0694">RNA-binding</keyword>
<sequence>MAAGVQGCVRRFLRMPRNWHCSSFQARSAASLSSAHVRQMFLQYFQERHGHQVVPSASVRPRNDPGLLFVNAGMNQFKPIFLGTADPQSELKRYRRIVNTQKCVRAGGKHNDLEDVGRDVYHHTFFEMLGNWSFGDYFKEEACKMAWELLTQVYEIPKDQLYVTYFGGDASLGLNADEECRDIWLTLGVPPSHVLPFHLKDNFWEMGDTGPCGPCTEIHYDHIGGGRNAAVLVNQGSPDVVEIWNLVFIQYNREANGSLRHLPQHHVDTGMGLERLMTVLQNKRSNYDTDLFTPILDAIHKGCGGPGYQGLVGETDPGGVNMAYRVVADHVRALSVCIADGIFPGMAGAELVLRQILRRAVRFSSEVLHAPPGFLASLVPVVGEILGDAYPELKKDPEKIMNIINENEAAFFSSLLQGRRVINRTLQKLNHSKVFPGEVAWSLYRNLGFPLDLIKLMLEEKGAQLDIATFDRLAQEHAEHNAKMQQQQQPQSSRKQLDVLSLAHLQQRNVPITDDSPKYDYKRGQDGKYVFKPCQATVLALYRDQTLQEEVSGKQHCGVLLDRTCFYAEQGGQASDQGYMMCGRQQDVLFPVESVQVFGGYVIHEVFISETLKVGDQVHLFVDEAQNIGQFLAKEVDSLATQVKLGGASVNEAWRISKEAGHLTDRVDTTKMPQWQKRKLQATLKTLQQAANSAHRKMEVRLAAEKVQGLLTKYSNEPVIIDTIPAETPYILMKAVKQLCNKVPGASVMLLSSQAAGQVFCACQVSKSSLSKASAADWALAVCTQMGGKAEGSGVVAKGMAKTDDVQMVLAAAREYAKNVF</sequence>
<dbReference type="InterPro" id="IPR045864">
    <property type="entry name" value="aa-tRNA-synth_II/BPL/LPL"/>
</dbReference>
<evidence type="ECO:0000313" key="15">
    <source>
        <dbReference type="Proteomes" id="UP000504612"/>
    </source>
</evidence>
<organism evidence="15 16">
    <name type="scientific">Notechis scutatus</name>
    <name type="common">mainland tiger snake</name>
    <dbReference type="NCBI Taxonomy" id="8663"/>
    <lineage>
        <taxon>Eukaryota</taxon>
        <taxon>Metazoa</taxon>
        <taxon>Chordata</taxon>
        <taxon>Craniata</taxon>
        <taxon>Vertebrata</taxon>
        <taxon>Euteleostomi</taxon>
        <taxon>Lepidosauria</taxon>
        <taxon>Squamata</taxon>
        <taxon>Bifurcata</taxon>
        <taxon>Unidentata</taxon>
        <taxon>Episquamata</taxon>
        <taxon>Toxicofera</taxon>
        <taxon>Serpentes</taxon>
        <taxon>Colubroidea</taxon>
        <taxon>Elapidae</taxon>
        <taxon>Hydrophiinae</taxon>
        <taxon>Notechis</taxon>
    </lineage>
</organism>
<dbReference type="InterPro" id="IPR018164">
    <property type="entry name" value="Ala-tRNA-synth_IIc_N"/>
</dbReference>
<dbReference type="SUPFAM" id="SSF101353">
    <property type="entry name" value="Putative anticodon-binding domain of alanyl-tRNA synthetase (AlaRS)"/>
    <property type="match status" value="1"/>
</dbReference>
<feature type="domain" description="Alanyl-transfer RNA synthetases family profile" evidence="14">
    <location>
        <begin position="32"/>
        <end position="624"/>
    </location>
</feature>
<comment type="catalytic activity">
    <reaction evidence="12 13">
        <text>tRNA(Ala) + L-alanine + ATP = L-alanyl-tRNA(Ala) + AMP + diphosphate</text>
        <dbReference type="Rhea" id="RHEA:12540"/>
        <dbReference type="Rhea" id="RHEA-COMP:9657"/>
        <dbReference type="Rhea" id="RHEA-COMP:9923"/>
        <dbReference type="ChEBI" id="CHEBI:30616"/>
        <dbReference type="ChEBI" id="CHEBI:33019"/>
        <dbReference type="ChEBI" id="CHEBI:57972"/>
        <dbReference type="ChEBI" id="CHEBI:78442"/>
        <dbReference type="ChEBI" id="CHEBI:78497"/>
        <dbReference type="ChEBI" id="CHEBI:456215"/>
        <dbReference type="EC" id="6.1.1.7"/>
    </reaction>
</comment>
<evidence type="ECO:0000256" key="6">
    <source>
        <dbReference type="ARBA" id="ARBA00022741"/>
    </source>
</evidence>
<dbReference type="Gene3D" id="2.40.30.130">
    <property type="match status" value="1"/>
</dbReference>
<comment type="domain">
    <text evidence="13">Consists of three domains; the N-terminal catalytic domain, the editing domain and the C-terminal C-Ala domain. The editing domain removes incorrectly charged amino acids, while the C-Ala domain, along with tRNA(Ala), serves as a bridge to cooperatively bring together the editing and aminoacylation centers thus stimulating deacylation of misacylated tRNAs.</text>
</comment>
<dbReference type="CDD" id="cd00673">
    <property type="entry name" value="AlaRS_core"/>
    <property type="match status" value="1"/>
</dbReference>
<keyword evidence="8 13" id="KW-0067">ATP-binding</keyword>
<comment type="function">
    <text evidence="13">Catalyzes the attachment of alanine to tRNA(Ala) in a two-step reaction: alanine is first activated by ATP to form Ala-AMP and then transferred to the acceptor end of tRNA(Ala). Also edits incorrectly charged tRNA(Ala) via its editing domain.</text>
</comment>
<dbReference type="GeneID" id="113420056"/>
<dbReference type="EC" id="6.1.1.7" evidence="2"/>
<keyword evidence="11 13" id="KW-0030">Aminoacyl-tRNA synthetase</keyword>
<evidence type="ECO:0000259" key="14">
    <source>
        <dbReference type="PROSITE" id="PS50860"/>
    </source>
</evidence>
<dbReference type="InterPro" id="IPR009000">
    <property type="entry name" value="Transl_B-barrel_sf"/>
</dbReference>
<dbReference type="Pfam" id="PF01411">
    <property type="entry name" value="tRNA-synt_2c"/>
    <property type="match status" value="1"/>
</dbReference>
<dbReference type="InterPro" id="IPR050058">
    <property type="entry name" value="Ala-tRNA_ligase"/>
</dbReference>
<dbReference type="FunFam" id="3.30.930.10:FF:000011">
    <property type="entry name" value="Alanine--tRNA ligase, cytoplasmic"/>
    <property type="match status" value="1"/>
</dbReference>
<dbReference type="GO" id="GO:0004813">
    <property type="term" value="F:alanine-tRNA ligase activity"/>
    <property type="evidence" value="ECO:0007669"/>
    <property type="project" value="UniProtKB-UniRule"/>
</dbReference>
<keyword evidence="7" id="KW-0862">Zinc</keyword>
<dbReference type="Gene3D" id="3.10.310.40">
    <property type="match status" value="1"/>
</dbReference>
<dbReference type="AlphaFoldDB" id="A0A6J1UX51"/>
<evidence type="ECO:0000256" key="10">
    <source>
        <dbReference type="ARBA" id="ARBA00022917"/>
    </source>
</evidence>
<keyword evidence="6 13" id="KW-0547">Nucleotide-binding</keyword>
<evidence type="ECO:0000256" key="12">
    <source>
        <dbReference type="ARBA" id="ARBA00048300"/>
    </source>
</evidence>
<dbReference type="CTD" id="57505"/>
<comment type="similarity">
    <text evidence="1 13">Belongs to the class-II aminoacyl-tRNA synthetase family.</text>
</comment>
<dbReference type="InterPro" id="IPR018162">
    <property type="entry name" value="Ala-tRNA-ligase_IIc_anticod-bd"/>
</dbReference>
<dbReference type="GO" id="GO:0002161">
    <property type="term" value="F:aminoacyl-tRNA deacylase activity"/>
    <property type="evidence" value="ECO:0007669"/>
    <property type="project" value="TreeGrafter"/>
</dbReference>
<dbReference type="GO" id="GO:0005739">
    <property type="term" value="C:mitochondrion"/>
    <property type="evidence" value="ECO:0007669"/>
    <property type="project" value="TreeGrafter"/>
</dbReference>
<dbReference type="PRINTS" id="PR00980">
    <property type="entry name" value="TRNASYNTHALA"/>
</dbReference>
<evidence type="ECO:0000256" key="3">
    <source>
        <dbReference type="ARBA" id="ARBA00022555"/>
    </source>
</evidence>
<evidence type="ECO:0000256" key="5">
    <source>
        <dbReference type="ARBA" id="ARBA00022723"/>
    </source>
</evidence>
<dbReference type="PANTHER" id="PTHR11777">
    <property type="entry name" value="ALANYL-TRNA SYNTHETASE"/>
    <property type="match status" value="1"/>
</dbReference>
<dbReference type="InterPro" id="IPR018165">
    <property type="entry name" value="Ala-tRNA-synth_IIc_core"/>
</dbReference>
<name>A0A6J1UX51_9SAUR</name>
<evidence type="ECO:0000256" key="13">
    <source>
        <dbReference type="HAMAP-Rule" id="MF_03133"/>
    </source>
</evidence>
<dbReference type="Proteomes" id="UP000504612">
    <property type="component" value="Unplaced"/>
</dbReference>
<dbReference type="SUPFAM" id="SSF55681">
    <property type="entry name" value="Class II aaRS and biotin synthetases"/>
    <property type="match status" value="1"/>
</dbReference>
<dbReference type="InterPro" id="IPR023033">
    <property type="entry name" value="Ala_tRNA_ligase_euk/bac"/>
</dbReference>
<dbReference type="GO" id="GO:0005524">
    <property type="term" value="F:ATP binding"/>
    <property type="evidence" value="ECO:0007669"/>
    <property type="project" value="UniProtKB-UniRule"/>
</dbReference>
<dbReference type="GO" id="GO:0000049">
    <property type="term" value="F:tRNA binding"/>
    <property type="evidence" value="ECO:0007669"/>
    <property type="project" value="UniProtKB-KW"/>
</dbReference>
<comment type="subunit">
    <text evidence="13">Monomer. Interacts with ANKRD16; the interaction is direct.</text>
</comment>
<accession>A0A6J1UX51</accession>
<dbReference type="SUPFAM" id="SSF50447">
    <property type="entry name" value="Translation proteins"/>
    <property type="match status" value="1"/>
</dbReference>
<dbReference type="RefSeq" id="XP_026535602.1">
    <property type="nucleotide sequence ID" value="XM_026679817.1"/>
</dbReference>
<dbReference type="GO" id="GO:0008270">
    <property type="term" value="F:zinc ion binding"/>
    <property type="evidence" value="ECO:0007669"/>
    <property type="project" value="UniProtKB-UniRule"/>
</dbReference>
<evidence type="ECO:0000256" key="4">
    <source>
        <dbReference type="ARBA" id="ARBA00022598"/>
    </source>
</evidence>
<dbReference type="PANTHER" id="PTHR11777:SF8">
    <property type="entry name" value="ALANINE--TRNA LIGASE, MITOCHONDRIAL"/>
    <property type="match status" value="1"/>
</dbReference>
<dbReference type="GO" id="GO:0006419">
    <property type="term" value="P:alanyl-tRNA aminoacylation"/>
    <property type="evidence" value="ECO:0007669"/>
    <property type="project" value="InterPro"/>
</dbReference>
<keyword evidence="3 13" id="KW-0820">tRNA-binding</keyword>
<dbReference type="PROSITE" id="PS50860">
    <property type="entry name" value="AA_TRNA_LIGASE_II_ALA"/>
    <property type="match status" value="1"/>
</dbReference>
<gene>
    <name evidence="16" type="primary">AARS2</name>
    <name evidence="13" type="synonym">AARS</name>
</gene>
<proteinExistence type="inferred from homology"/>
<dbReference type="KEGG" id="nss:113420056"/>
<comment type="caution">
    <text evidence="13">Lacks conserved residue(s) required for the propagation of feature annotation.</text>
</comment>
<dbReference type="Gene3D" id="3.30.930.10">
    <property type="entry name" value="Bira Bifunctional Protein, Domain 2"/>
    <property type="match status" value="1"/>
</dbReference>
<evidence type="ECO:0000256" key="9">
    <source>
        <dbReference type="ARBA" id="ARBA00022884"/>
    </source>
</evidence>
<keyword evidence="15" id="KW-1185">Reference proteome</keyword>
<evidence type="ECO:0000256" key="7">
    <source>
        <dbReference type="ARBA" id="ARBA00022833"/>
    </source>
</evidence>
<evidence type="ECO:0000256" key="8">
    <source>
        <dbReference type="ARBA" id="ARBA00022840"/>
    </source>
</evidence>
<evidence type="ECO:0000256" key="2">
    <source>
        <dbReference type="ARBA" id="ARBA00013168"/>
    </source>
</evidence>
<dbReference type="FunFam" id="3.10.310.40:FF:000004">
    <property type="entry name" value="Alanyl-tRNA synthetase 2, mitochondrial"/>
    <property type="match status" value="1"/>
</dbReference>
<evidence type="ECO:0000256" key="11">
    <source>
        <dbReference type="ARBA" id="ARBA00023146"/>
    </source>
</evidence>
<keyword evidence="5" id="KW-0479">Metal-binding</keyword>
<dbReference type="HAMAP" id="MF_00036_B">
    <property type="entry name" value="Ala_tRNA_synth_B"/>
    <property type="match status" value="1"/>
</dbReference>
<keyword evidence="10 13" id="KW-0648">Protein biosynthesis</keyword>